<dbReference type="Proteomes" id="UP000283269">
    <property type="component" value="Unassembled WGS sequence"/>
</dbReference>
<gene>
    <name evidence="1" type="ORF">CVT25_002739</name>
</gene>
<sequence>MGMNKIGKWGRGATAERAVLDSSSLIALISLRGLPSPDIEQFPASQSWYDEGKYIKMTRIFVGELKQPSPPIYPLGIAQKRDNEVQGEILLNMGLVVDIGDSVPTRVV</sequence>
<evidence type="ECO:0000313" key="2">
    <source>
        <dbReference type="Proteomes" id="UP000283269"/>
    </source>
</evidence>
<accession>A0A409WL65</accession>
<protein>
    <submittedName>
        <fullName evidence="1">Uncharacterized protein</fullName>
    </submittedName>
</protein>
<dbReference type="InParanoid" id="A0A409WL65"/>
<proteinExistence type="predicted"/>
<comment type="caution">
    <text evidence="1">The sequence shown here is derived from an EMBL/GenBank/DDBJ whole genome shotgun (WGS) entry which is preliminary data.</text>
</comment>
<dbReference type="EMBL" id="NHYD01003382">
    <property type="protein sequence ID" value="PPQ79266.1"/>
    <property type="molecule type" value="Genomic_DNA"/>
</dbReference>
<name>A0A409WL65_PSICY</name>
<keyword evidence="2" id="KW-1185">Reference proteome</keyword>
<evidence type="ECO:0000313" key="1">
    <source>
        <dbReference type="EMBL" id="PPQ79266.1"/>
    </source>
</evidence>
<organism evidence="1 2">
    <name type="scientific">Psilocybe cyanescens</name>
    <dbReference type="NCBI Taxonomy" id="93625"/>
    <lineage>
        <taxon>Eukaryota</taxon>
        <taxon>Fungi</taxon>
        <taxon>Dikarya</taxon>
        <taxon>Basidiomycota</taxon>
        <taxon>Agaricomycotina</taxon>
        <taxon>Agaricomycetes</taxon>
        <taxon>Agaricomycetidae</taxon>
        <taxon>Agaricales</taxon>
        <taxon>Agaricineae</taxon>
        <taxon>Strophariaceae</taxon>
        <taxon>Psilocybe</taxon>
    </lineage>
</organism>
<dbReference type="AlphaFoldDB" id="A0A409WL65"/>
<reference evidence="1 2" key="1">
    <citation type="journal article" date="2018" name="Evol. Lett.">
        <title>Horizontal gene cluster transfer increased hallucinogenic mushroom diversity.</title>
        <authorList>
            <person name="Reynolds H.T."/>
            <person name="Vijayakumar V."/>
            <person name="Gluck-Thaler E."/>
            <person name="Korotkin H.B."/>
            <person name="Matheny P.B."/>
            <person name="Slot J.C."/>
        </authorList>
    </citation>
    <scope>NUCLEOTIDE SEQUENCE [LARGE SCALE GENOMIC DNA]</scope>
    <source>
        <strain evidence="1 2">2631</strain>
    </source>
</reference>